<dbReference type="Gene3D" id="3.10.580.10">
    <property type="entry name" value="CBS-domain"/>
    <property type="match status" value="1"/>
</dbReference>
<reference evidence="4 5" key="1">
    <citation type="journal article" date="2007" name="PLoS Genet.">
        <title>Patterns and implications of gene gain and loss in the evolution of Prochlorococcus.</title>
        <authorList>
            <person name="Kettler G.C."/>
            <person name="Martiny A.C."/>
            <person name="Huang K."/>
            <person name="Zucker J."/>
            <person name="Coleman M.L."/>
            <person name="Rodrigue S."/>
            <person name="Chen F."/>
            <person name="Lapidus A."/>
            <person name="Ferriera S."/>
            <person name="Johnson J."/>
            <person name="Steglich C."/>
            <person name="Church G.M."/>
            <person name="Richardson P."/>
            <person name="Chisholm S.W."/>
        </authorList>
    </citation>
    <scope>NUCLEOTIDE SEQUENCE [LARGE SCALE GENOMIC DNA]</scope>
    <source>
        <strain evidence="4 5">MIT 9303</strain>
    </source>
</reference>
<dbReference type="EMBL" id="CP000554">
    <property type="protein sequence ID" value="ABM78492.1"/>
    <property type="molecule type" value="Genomic_DNA"/>
</dbReference>
<evidence type="ECO:0000313" key="4">
    <source>
        <dbReference type="EMBL" id="ABM78492.1"/>
    </source>
</evidence>
<organism evidence="4 5">
    <name type="scientific">Prochlorococcus marinus (strain MIT 9303)</name>
    <dbReference type="NCBI Taxonomy" id="59922"/>
    <lineage>
        <taxon>Bacteria</taxon>
        <taxon>Bacillati</taxon>
        <taxon>Cyanobacteriota</taxon>
        <taxon>Cyanophyceae</taxon>
        <taxon>Synechococcales</taxon>
        <taxon>Prochlorococcaceae</taxon>
        <taxon>Prochlorococcus</taxon>
    </lineage>
</organism>
<evidence type="ECO:0000259" key="3">
    <source>
        <dbReference type="PROSITE" id="PS51371"/>
    </source>
</evidence>
<protein>
    <submittedName>
        <fullName evidence="4">IMP dehydrogenase-like protein</fullName>
    </submittedName>
</protein>
<dbReference type="InterPro" id="IPR000644">
    <property type="entry name" value="CBS_dom"/>
</dbReference>
<accession>A2CAI2</accession>
<feature type="domain" description="CBS" evidence="3">
    <location>
        <begin position="11"/>
        <end position="69"/>
    </location>
</feature>
<sequence length="156" mass="17153">MVLQQTVKDVMSTPVLSVVPATSLQEAVQLMTDHHISGLPVVNDDGTLVGELTEQDLMVRESGVDAGPYVLLLDSVIYLRNPLNWDKQVHQVLGTSVNDLMRSDTHTCNEALPLPRAAAMLHDRSTQRLFVINDQRKLVGVITRGDVVRALSMQGD</sequence>
<dbReference type="PANTHER" id="PTHR43080">
    <property type="entry name" value="CBS DOMAIN-CONTAINING PROTEIN CBSX3, MITOCHONDRIAL"/>
    <property type="match status" value="1"/>
</dbReference>
<dbReference type="Pfam" id="PF00571">
    <property type="entry name" value="CBS"/>
    <property type="match status" value="2"/>
</dbReference>
<dbReference type="PROSITE" id="PS51371">
    <property type="entry name" value="CBS"/>
    <property type="match status" value="2"/>
</dbReference>
<dbReference type="RefSeq" id="WP_011826379.1">
    <property type="nucleotide sequence ID" value="NC_008820.1"/>
</dbReference>
<evidence type="ECO:0000313" key="5">
    <source>
        <dbReference type="Proteomes" id="UP000002274"/>
    </source>
</evidence>
<dbReference type="Proteomes" id="UP000002274">
    <property type="component" value="Chromosome"/>
</dbReference>
<dbReference type="AlphaFoldDB" id="A2CAI2"/>
<keyword evidence="1 2" id="KW-0129">CBS domain</keyword>
<dbReference type="InterPro" id="IPR051257">
    <property type="entry name" value="Diverse_CBS-Domain"/>
</dbReference>
<dbReference type="KEGG" id="pmf:P9303_17501"/>
<feature type="domain" description="CBS" evidence="3">
    <location>
        <begin position="101"/>
        <end position="156"/>
    </location>
</feature>
<dbReference type="PANTHER" id="PTHR43080:SF2">
    <property type="entry name" value="CBS DOMAIN-CONTAINING PROTEIN"/>
    <property type="match status" value="1"/>
</dbReference>
<dbReference type="BioCyc" id="PMAR59922:G1G80-1518-MONOMER"/>
<dbReference type="SMART" id="SM00116">
    <property type="entry name" value="CBS"/>
    <property type="match status" value="2"/>
</dbReference>
<proteinExistence type="predicted"/>
<dbReference type="CDD" id="cd04586">
    <property type="entry name" value="CBS_pair_BON_assoc"/>
    <property type="match status" value="1"/>
</dbReference>
<evidence type="ECO:0000256" key="1">
    <source>
        <dbReference type="ARBA" id="ARBA00023122"/>
    </source>
</evidence>
<gene>
    <name evidence="4" type="ordered locus">P9303_17501</name>
</gene>
<dbReference type="HOGENOM" id="CLU_040681_9_0_3"/>
<dbReference type="STRING" id="59922.P9303_17501"/>
<dbReference type="InterPro" id="IPR046342">
    <property type="entry name" value="CBS_dom_sf"/>
</dbReference>
<name>A2CAI2_PROM3</name>
<evidence type="ECO:0000256" key="2">
    <source>
        <dbReference type="PROSITE-ProRule" id="PRU00703"/>
    </source>
</evidence>
<dbReference type="SUPFAM" id="SSF54631">
    <property type="entry name" value="CBS-domain pair"/>
    <property type="match status" value="1"/>
</dbReference>